<reference evidence="11 13" key="1">
    <citation type="submission" date="2016-11" db="EMBL/GenBank/DDBJ databases">
        <authorList>
            <person name="Jaros S."/>
            <person name="Januszkiewicz K."/>
            <person name="Wedrychowicz H."/>
        </authorList>
    </citation>
    <scope>NUCLEOTIDE SEQUENCE [LARGE SCALE GENOMIC DNA]</scope>
    <source>
        <strain evidence="11 13">DSM 784</strain>
    </source>
</reference>
<keyword evidence="7" id="KW-0653">Protein transport</keyword>
<dbReference type="GO" id="GO:0031992">
    <property type="term" value="F:energy transducer activity"/>
    <property type="evidence" value="ECO:0007669"/>
    <property type="project" value="TreeGrafter"/>
</dbReference>
<comment type="subcellular location">
    <subcellularLocation>
        <location evidence="1">Cell inner membrane</location>
        <topology evidence="1">Single-pass membrane protein</topology>
        <orientation evidence="1">Periplasmic side</orientation>
    </subcellularLocation>
</comment>
<dbReference type="Proteomes" id="UP001326715">
    <property type="component" value="Chromosome"/>
</dbReference>
<dbReference type="STRING" id="1004.SAMN05661012_02862"/>
<dbReference type="PANTHER" id="PTHR33446">
    <property type="entry name" value="PROTEIN TONB-RELATED"/>
    <property type="match status" value="1"/>
</dbReference>
<protein>
    <submittedName>
        <fullName evidence="11">TonB family C-terminal domain-containing protein</fullName>
    </submittedName>
    <submittedName>
        <fullName evidence="12">TonB family protein</fullName>
    </submittedName>
</protein>
<reference evidence="12 14" key="2">
    <citation type="submission" date="2023-11" db="EMBL/GenBank/DDBJ databases">
        <title>MicrobeMod: A computational toolkit for identifying prokaryotic methylation and restriction-modification with nanopore sequencing.</title>
        <authorList>
            <person name="Crits-Christoph A."/>
            <person name="Kang S.C."/>
            <person name="Lee H."/>
            <person name="Ostrov N."/>
        </authorList>
    </citation>
    <scope>NUCLEOTIDE SEQUENCE [LARGE SCALE GENOMIC DNA]</scope>
    <source>
        <strain evidence="12 14">ATCC 23090</strain>
    </source>
</reference>
<dbReference type="EMBL" id="CP140154">
    <property type="protein sequence ID" value="WQG89205.1"/>
    <property type="molecule type" value="Genomic_DNA"/>
</dbReference>
<evidence type="ECO:0000313" key="11">
    <source>
        <dbReference type="EMBL" id="SFW60314.1"/>
    </source>
</evidence>
<dbReference type="SUPFAM" id="SSF74653">
    <property type="entry name" value="TolA/TonB C-terminal domain"/>
    <property type="match status" value="1"/>
</dbReference>
<gene>
    <name evidence="11" type="ORF">SAMN05661012_02862</name>
    <name evidence="12" type="ORF">SR876_30205</name>
</gene>
<accession>A0A1K1QK64</accession>
<keyword evidence="4" id="KW-1003">Cell membrane</keyword>
<evidence type="ECO:0000256" key="2">
    <source>
        <dbReference type="ARBA" id="ARBA00006555"/>
    </source>
</evidence>
<keyword evidence="14" id="KW-1185">Reference proteome</keyword>
<keyword evidence="5" id="KW-0997">Cell inner membrane</keyword>
<dbReference type="GO" id="GO:0055085">
    <property type="term" value="P:transmembrane transport"/>
    <property type="evidence" value="ECO:0007669"/>
    <property type="project" value="InterPro"/>
</dbReference>
<keyword evidence="3" id="KW-0813">Transport</keyword>
<feature type="domain" description="TonB C-terminal" evidence="10">
    <location>
        <begin position="44"/>
        <end position="138"/>
    </location>
</feature>
<dbReference type="NCBIfam" id="TIGR01352">
    <property type="entry name" value="tonB_Cterm"/>
    <property type="match status" value="1"/>
</dbReference>
<dbReference type="InterPro" id="IPR051045">
    <property type="entry name" value="TonB-dependent_transducer"/>
</dbReference>
<evidence type="ECO:0000259" key="10">
    <source>
        <dbReference type="PROSITE" id="PS52015"/>
    </source>
</evidence>
<dbReference type="PROSITE" id="PS52015">
    <property type="entry name" value="TONB_CTD"/>
    <property type="match status" value="1"/>
</dbReference>
<proteinExistence type="inferred from homology"/>
<keyword evidence="8" id="KW-1133">Transmembrane helix</keyword>
<dbReference type="AlphaFoldDB" id="A0A1K1QK64"/>
<evidence type="ECO:0000256" key="1">
    <source>
        <dbReference type="ARBA" id="ARBA00004383"/>
    </source>
</evidence>
<dbReference type="EMBL" id="FPIZ01000008">
    <property type="protein sequence ID" value="SFW60314.1"/>
    <property type="molecule type" value="Genomic_DNA"/>
</dbReference>
<dbReference type="PANTHER" id="PTHR33446:SF2">
    <property type="entry name" value="PROTEIN TONB"/>
    <property type="match status" value="1"/>
</dbReference>
<evidence type="ECO:0000313" key="12">
    <source>
        <dbReference type="EMBL" id="WQG89205.1"/>
    </source>
</evidence>
<dbReference type="Gene3D" id="3.30.1150.10">
    <property type="match status" value="1"/>
</dbReference>
<keyword evidence="6" id="KW-0812">Transmembrane</keyword>
<evidence type="ECO:0000256" key="8">
    <source>
        <dbReference type="ARBA" id="ARBA00022989"/>
    </source>
</evidence>
<evidence type="ECO:0000256" key="7">
    <source>
        <dbReference type="ARBA" id="ARBA00022927"/>
    </source>
</evidence>
<evidence type="ECO:0000256" key="3">
    <source>
        <dbReference type="ARBA" id="ARBA00022448"/>
    </source>
</evidence>
<dbReference type="InterPro" id="IPR037682">
    <property type="entry name" value="TonB_C"/>
</dbReference>
<evidence type="ECO:0000313" key="14">
    <source>
        <dbReference type="Proteomes" id="UP001326715"/>
    </source>
</evidence>
<evidence type="ECO:0000256" key="5">
    <source>
        <dbReference type="ARBA" id="ARBA00022519"/>
    </source>
</evidence>
<evidence type="ECO:0000313" key="13">
    <source>
        <dbReference type="Proteomes" id="UP000183788"/>
    </source>
</evidence>
<evidence type="ECO:0000256" key="4">
    <source>
        <dbReference type="ARBA" id="ARBA00022475"/>
    </source>
</evidence>
<dbReference type="OrthoDB" id="964531at2"/>
<dbReference type="GO" id="GO:0015031">
    <property type="term" value="P:protein transport"/>
    <property type="evidence" value="ECO:0007669"/>
    <property type="project" value="UniProtKB-KW"/>
</dbReference>
<dbReference type="RefSeq" id="WP_072361201.1">
    <property type="nucleotide sequence ID" value="NZ_CP139972.1"/>
</dbReference>
<evidence type="ECO:0000256" key="9">
    <source>
        <dbReference type="ARBA" id="ARBA00023136"/>
    </source>
</evidence>
<keyword evidence="9" id="KW-0472">Membrane</keyword>
<comment type="similarity">
    <text evidence="2">Belongs to the TonB family.</text>
</comment>
<name>A0A1K1QK64_9BACT</name>
<organism evidence="11 13">
    <name type="scientific">Chitinophaga sancti</name>
    <dbReference type="NCBI Taxonomy" id="1004"/>
    <lineage>
        <taxon>Bacteria</taxon>
        <taxon>Pseudomonadati</taxon>
        <taxon>Bacteroidota</taxon>
        <taxon>Chitinophagia</taxon>
        <taxon>Chitinophagales</taxon>
        <taxon>Chitinophagaceae</taxon>
        <taxon>Chitinophaga</taxon>
    </lineage>
</organism>
<sequence length="138" mass="15286">MIILLALIMVLRPDTGITRLKSQPAKNEVIFTPPHIGNIPQFPGGQPALERFIADHAKYPADAVARKAQGTINVAFTVAFNGAITHVYRIGPPVDSSLEKEAIRVIKLMPNWKPYTSFEGEGPVQLNQPFRFTLPKKK</sequence>
<dbReference type="Proteomes" id="UP000183788">
    <property type="component" value="Unassembled WGS sequence"/>
</dbReference>
<dbReference type="Pfam" id="PF03544">
    <property type="entry name" value="TonB_C"/>
    <property type="match status" value="1"/>
</dbReference>
<dbReference type="InterPro" id="IPR006260">
    <property type="entry name" value="TonB/TolA_C"/>
</dbReference>
<dbReference type="GO" id="GO:0098797">
    <property type="term" value="C:plasma membrane protein complex"/>
    <property type="evidence" value="ECO:0007669"/>
    <property type="project" value="TreeGrafter"/>
</dbReference>
<evidence type="ECO:0000256" key="6">
    <source>
        <dbReference type="ARBA" id="ARBA00022692"/>
    </source>
</evidence>